<evidence type="ECO:0000256" key="6">
    <source>
        <dbReference type="ARBA" id="ARBA00022840"/>
    </source>
</evidence>
<keyword evidence="6" id="KW-0067">ATP-binding</keyword>
<comment type="pathway">
    <text evidence="1">Cofactor biosynthesis; NAD(+) biosynthesis.</text>
</comment>
<evidence type="ECO:0000256" key="7">
    <source>
        <dbReference type="ARBA" id="ARBA00023027"/>
    </source>
</evidence>
<dbReference type="EMBL" id="ML975153">
    <property type="protein sequence ID" value="KAF1814556.1"/>
    <property type="molecule type" value="Genomic_DNA"/>
</dbReference>
<gene>
    <name evidence="9 11" type="ORF">P152DRAFT_392827</name>
</gene>
<sequence>MRSRLSTTTSLLQHLESTLQTFLSSGSRFRVVRTISPSAGGSVPPTRPSPALSSLYILDSSFNPPTLAHSALARVAGVDESASEQRRLVLLFSTANADKVADPSAYVNRLAMVHLFALELSDSLNRRGKQSIGQDTIPSDIALTSTAFYSDKAAAISSTSTPVYPPQTRQIYLLGYDTFTRFLSPKYYSSHEPPLSALDSFFASGCELCVMMRPDGSESAREEQAGYLARLRDGMLNDVGFRAEWSEKIEMVEAEKDAVGVSSTVVREAVADGRHDDLQRLCFPSVARWIEEHGLYKR</sequence>
<dbReference type="GO" id="GO:0000309">
    <property type="term" value="F:nicotinamide-nucleotide adenylyltransferase activity"/>
    <property type="evidence" value="ECO:0007669"/>
    <property type="project" value="UniProtKB-EC"/>
</dbReference>
<keyword evidence="4" id="KW-0548">Nucleotidyltransferase</keyword>
<protein>
    <submittedName>
        <fullName evidence="9 11">Nucleotidylyl transferase</fullName>
    </submittedName>
</protein>
<dbReference type="Gene3D" id="3.40.50.620">
    <property type="entry name" value="HUPs"/>
    <property type="match status" value="1"/>
</dbReference>
<dbReference type="GO" id="GO:0009435">
    <property type="term" value="P:NAD+ biosynthetic process"/>
    <property type="evidence" value="ECO:0007669"/>
    <property type="project" value="UniProtKB-UniPathway"/>
</dbReference>
<evidence type="ECO:0000256" key="1">
    <source>
        <dbReference type="ARBA" id="ARBA00004790"/>
    </source>
</evidence>
<evidence type="ECO:0000256" key="3">
    <source>
        <dbReference type="ARBA" id="ARBA00022679"/>
    </source>
</evidence>
<evidence type="ECO:0000256" key="4">
    <source>
        <dbReference type="ARBA" id="ARBA00022695"/>
    </source>
</evidence>
<comment type="catalytic activity">
    <reaction evidence="8">
        <text>beta-nicotinamide D-ribonucleotide + ATP + H(+) = diphosphate + NAD(+)</text>
        <dbReference type="Rhea" id="RHEA:21360"/>
        <dbReference type="ChEBI" id="CHEBI:14649"/>
        <dbReference type="ChEBI" id="CHEBI:15378"/>
        <dbReference type="ChEBI" id="CHEBI:30616"/>
        <dbReference type="ChEBI" id="CHEBI:33019"/>
        <dbReference type="ChEBI" id="CHEBI:57540"/>
        <dbReference type="EC" id="2.7.7.1"/>
    </reaction>
</comment>
<evidence type="ECO:0000313" key="10">
    <source>
        <dbReference type="Proteomes" id="UP000504638"/>
    </source>
</evidence>
<keyword evidence="5" id="KW-0547">Nucleotide-binding</keyword>
<dbReference type="AlphaFoldDB" id="A0A6G1G9E5"/>
<keyword evidence="7" id="KW-0520">NAD</keyword>
<dbReference type="Proteomes" id="UP000504638">
    <property type="component" value="Unplaced"/>
</dbReference>
<evidence type="ECO:0000256" key="5">
    <source>
        <dbReference type="ARBA" id="ARBA00022741"/>
    </source>
</evidence>
<dbReference type="GO" id="GO:0016887">
    <property type="term" value="F:ATP hydrolysis activity"/>
    <property type="evidence" value="ECO:0007669"/>
    <property type="project" value="TreeGrafter"/>
</dbReference>
<dbReference type="GO" id="GO:0005737">
    <property type="term" value="C:cytoplasm"/>
    <property type="evidence" value="ECO:0007669"/>
    <property type="project" value="TreeGrafter"/>
</dbReference>
<accession>A0A6G1G9E5</accession>
<reference evidence="11" key="3">
    <citation type="submission" date="2025-04" db="UniProtKB">
        <authorList>
            <consortium name="RefSeq"/>
        </authorList>
    </citation>
    <scope>IDENTIFICATION</scope>
    <source>
        <strain evidence="11">CBS 781.70</strain>
    </source>
</reference>
<dbReference type="RefSeq" id="XP_033536187.1">
    <property type="nucleotide sequence ID" value="XM_033676165.1"/>
</dbReference>
<evidence type="ECO:0000313" key="9">
    <source>
        <dbReference type="EMBL" id="KAF1814556.1"/>
    </source>
</evidence>
<name>A0A6G1G9E5_9PEZI</name>
<organism evidence="9">
    <name type="scientific">Eremomyces bilateralis CBS 781.70</name>
    <dbReference type="NCBI Taxonomy" id="1392243"/>
    <lineage>
        <taxon>Eukaryota</taxon>
        <taxon>Fungi</taxon>
        <taxon>Dikarya</taxon>
        <taxon>Ascomycota</taxon>
        <taxon>Pezizomycotina</taxon>
        <taxon>Dothideomycetes</taxon>
        <taxon>Dothideomycetes incertae sedis</taxon>
        <taxon>Eremomycetales</taxon>
        <taxon>Eremomycetaceae</taxon>
        <taxon>Eremomyces</taxon>
    </lineage>
</organism>
<keyword evidence="3 9" id="KW-0808">Transferase</keyword>
<evidence type="ECO:0000256" key="8">
    <source>
        <dbReference type="ARBA" id="ARBA00049001"/>
    </source>
</evidence>
<dbReference type="PANTHER" id="PTHR31285">
    <property type="entry name" value="NICOTINAMIDE MONONUCLEOTIDE ADENYLYLTRANSFERASE"/>
    <property type="match status" value="1"/>
</dbReference>
<dbReference type="UniPathway" id="UPA00253">
    <property type="reaction ID" value="UER00600"/>
</dbReference>
<reference evidence="11" key="2">
    <citation type="submission" date="2020-04" db="EMBL/GenBank/DDBJ databases">
        <authorList>
            <consortium name="NCBI Genome Project"/>
        </authorList>
    </citation>
    <scope>NUCLEOTIDE SEQUENCE</scope>
    <source>
        <strain evidence="11">CBS 781.70</strain>
    </source>
</reference>
<dbReference type="CDD" id="cd02165">
    <property type="entry name" value="NMNAT"/>
    <property type="match status" value="1"/>
</dbReference>
<keyword evidence="10" id="KW-1185">Reference proteome</keyword>
<reference evidence="9 11" key="1">
    <citation type="submission" date="2020-01" db="EMBL/GenBank/DDBJ databases">
        <authorList>
            <consortium name="DOE Joint Genome Institute"/>
            <person name="Haridas S."/>
            <person name="Albert R."/>
            <person name="Binder M."/>
            <person name="Bloem J."/>
            <person name="Labutti K."/>
            <person name="Salamov A."/>
            <person name="Andreopoulos B."/>
            <person name="Baker S.E."/>
            <person name="Barry K."/>
            <person name="Bills G."/>
            <person name="Bluhm B.H."/>
            <person name="Cannon C."/>
            <person name="Castanera R."/>
            <person name="Culley D.E."/>
            <person name="Daum C."/>
            <person name="Ezra D."/>
            <person name="Gonzalez J.B."/>
            <person name="Henrissat B."/>
            <person name="Kuo A."/>
            <person name="Liang C."/>
            <person name="Lipzen A."/>
            <person name="Lutzoni F."/>
            <person name="Magnuson J."/>
            <person name="Mondo S."/>
            <person name="Nolan M."/>
            <person name="Ohm R."/>
            <person name="Pangilinan J."/>
            <person name="Park H.-J."/>
            <person name="Ramirez L."/>
            <person name="Alfaro M."/>
            <person name="Sun H."/>
            <person name="Tritt A."/>
            <person name="Yoshinaga Y."/>
            <person name="Zwiers L.-H."/>
            <person name="Turgeon B.G."/>
            <person name="Goodwin S.B."/>
            <person name="Spatafora J.W."/>
            <person name="Crous P.W."/>
            <person name="Grigoriev I.V."/>
        </authorList>
    </citation>
    <scope>NUCLEOTIDE SEQUENCE</scope>
    <source>
        <strain evidence="9 11">CBS 781.70</strain>
    </source>
</reference>
<dbReference type="GO" id="GO:0005634">
    <property type="term" value="C:nucleus"/>
    <property type="evidence" value="ECO:0007669"/>
    <property type="project" value="TreeGrafter"/>
</dbReference>
<dbReference type="InterPro" id="IPR014729">
    <property type="entry name" value="Rossmann-like_a/b/a_fold"/>
</dbReference>
<keyword evidence="2" id="KW-0662">Pyridine nucleotide biosynthesis</keyword>
<evidence type="ECO:0000256" key="2">
    <source>
        <dbReference type="ARBA" id="ARBA00022642"/>
    </source>
</evidence>
<dbReference type="GO" id="GO:0005524">
    <property type="term" value="F:ATP binding"/>
    <property type="evidence" value="ECO:0007669"/>
    <property type="project" value="UniProtKB-KW"/>
</dbReference>
<dbReference type="InterPro" id="IPR005248">
    <property type="entry name" value="NadD/NMNAT"/>
</dbReference>
<proteinExistence type="predicted"/>
<dbReference type="OrthoDB" id="5591297at2759"/>
<dbReference type="SUPFAM" id="SSF52374">
    <property type="entry name" value="Nucleotidylyl transferase"/>
    <property type="match status" value="1"/>
</dbReference>
<dbReference type="PANTHER" id="PTHR31285:SF0">
    <property type="entry name" value="NICOTINAMIDE MONONUCLEOTIDE ADENYLYLTRANSFERASE"/>
    <property type="match status" value="1"/>
</dbReference>
<dbReference type="GeneID" id="54416735"/>
<evidence type="ECO:0000313" key="11">
    <source>
        <dbReference type="RefSeq" id="XP_033536187.1"/>
    </source>
</evidence>